<dbReference type="Gene3D" id="3.30.70.330">
    <property type="match status" value="1"/>
</dbReference>
<keyword evidence="4" id="KW-0862">Zinc</keyword>
<name>A0A9D3MV71_ANGAN</name>
<evidence type="ECO:0000259" key="8">
    <source>
        <dbReference type="PROSITE" id="PS50102"/>
    </source>
</evidence>
<dbReference type="AlphaFoldDB" id="A0A9D3MV71"/>
<dbReference type="InterPro" id="IPR000504">
    <property type="entry name" value="RRM_dom"/>
</dbReference>
<evidence type="ECO:0000313" key="11">
    <source>
        <dbReference type="Proteomes" id="UP001044222"/>
    </source>
</evidence>
<evidence type="ECO:0000256" key="5">
    <source>
        <dbReference type="ARBA" id="ARBA00023242"/>
    </source>
</evidence>
<feature type="region of interest" description="Disordered" evidence="7">
    <location>
        <begin position="528"/>
        <end position="597"/>
    </location>
</feature>
<dbReference type="PROSITE" id="PS50171">
    <property type="entry name" value="ZF_MATRIN"/>
    <property type="match status" value="1"/>
</dbReference>
<keyword evidence="11" id="KW-1185">Reference proteome</keyword>
<gene>
    <name evidence="10" type="ORF">ANANG_G00047860</name>
</gene>
<evidence type="ECO:0000256" key="4">
    <source>
        <dbReference type="ARBA" id="ARBA00022833"/>
    </source>
</evidence>
<keyword evidence="5" id="KW-0539">Nucleus</keyword>
<evidence type="ECO:0000256" key="7">
    <source>
        <dbReference type="SAM" id="MobiDB-lite"/>
    </source>
</evidence>
<evidence type="ECO:0000256" key="1">
    <source>
        <dbReference type="ARBA" id="ARBA00004123"/>
    </source>
</evidence>
<feature type="region of interest" description="Disordered" evidence="7">
    <location>
        <begin position="609"/>
        <end position="890"/>
    </location>
</feature>
<dbReference type="GO" id="GO:0008270">
    <property type="term" value="F:zinc ion binding"/>
    <property type="evidence" value="ECO:0007669"/>
    <property type="project" value="UniProtKB-KW"/>
</dbReference>
<keyword evidence="3" id="KW-0863">Zinc-finger</keyword>
<feature type="compositionally biased region" description="Basic and acidic residues" evidence="7">
    <location>
        <begin position="636"/>
        <end position="656"/>
    </location>
</feature>
<dbReference type="SUPFAM" id="SSF54928">
    <property type="entry name" value="RNA-binding domain, RBD"/>
    <property type="match status" value="1"/>
</dbReference>
<evidence type="ECO:0000256" key="6">
    <source>
        <dbReference type="PROSITE-ProRule" id="PRU00176"/>
    </source>
</evidence>
<dbReference type="InterPro" id="IPR000690">
    <property type="entry name" value="Matrin/U1-C_Znf_C2H2"/>
</dbReference>
<keyword evidence="2" id="KW-0479">Metal-binding</keyword>
<keyword evidence="6" id="KW-0694">RNA-binding</keyword>
<feature type="compositionally biased region" description="Basic and acidic residues" evidence="7">
    <location>
        <begin position="783"/>
        <end position="795"/>
    </location>
</feature>
<protein>
    <recommendedName>
        <fullName evidence="12">Matrin-type domain-containing protein</fullName>
    </recommendedName>
</protein>
<feature type="compositionally biased region" description="Acidic residues" evidence="7">
    <location>
        <begin position="813"/>
        <end position="827"/>
    </location>
</feature>
<feature type="compositionally biased region" description="Basic and acidic residues" evidence="7">
    <location>
        <begin position="529"/>
        <end position="548"/>
    </location>
</feature>
<dbReference type="InterPro" id="IPR035979">
    <property type="entry name" value="RBD_domain_sf"/>
</dbReference>
<dbReference type="SMART" id="SM00451">
    <property type="entry name" value="ZnF_U1"/>
    <property type="match status" value="2"/>
</dbReference>
<feature type="compositionally biased region" description="Low complexity" evidence="7">
    <location>
        <begin position="550"/>
        <end position="574"/>
    </location>
</feature>
<organism evidence="10 11">
    <name type="scientific">Anguilla anguilla</name>
    <name type="common">European freshwater eel</name>
    <name type="synonym">Muraena anguilla</name>
    <dbReference type="NCBI Taxonomy" id="7936"/>
    <lineage>
        <taxon>Eukaryota</taxon>
        <taxon>Metazoa</taxon>
        <taxon>Chordata</taxon>
        <taxon>Craniata</taxon>
        <taxon>Vertebrata</taxon>
        <taxon>Euteleostomi</taxon>
        <taxon>Actinopterygii</taxon>
        <taxon>Neopterygii</taxon>
        <taxon>Teleostei</taxon>
        <taxon>Anguilliformes</taxon>
        <taxon>Anguillidae</taxon>
        <taxon>Anguilla</taxon>
    </lineage>
</organism>
<feature type="domain" description="RRM" evidence="8">
    <location>
        <begin position="432"/>
        <end position="507"/>
    </location>
</feature>
<dbReference type="PROSITE" id="PS50102">
    <property type="entry name" value="RRM"/>
    <property type="match status" value="1"/>
</dbReference>
<reference evidence="10" key="1">
    <citation type="submission" date="2021-01" db="EMBL/GenBank/DDBJ databases">
        <title>A chromosome-scale assembly of European eel, Anguilla anguilla.</title>
        <authorList>
            <person name="Henkel C."/>
            <person name="Jong-Raadsen S.A."/>
            <person name="Dufour S."/>
            <person name="Weltzien F.-A."/>
            <person name="Palstra A.P."/>
            <person name="Pelster B."/>
            <person name="Spaink H.P."/>
            <person name="Van Den Thillart G.E."/>
            <person name="Jansen H."/>
            <person name="Zahm M."/>
            <person name="Klopp C."/>
            <person name="Cedric C."/>
            <person name="Louis A."/>
            <person name="Berthelot C."/>
            <person name="Parey E."/>
            <person name="Roest Crollius H."/>
            <person name="Montfort J."/>
            <person name="Robinson-Rechavi M."/>
            <person name="Bucao C."/>
            <person name="Bouchez O."/>
            <person name="Gislard M."/>
            <person name="Lluch J."/>
            <person name="Milhes M."/>
            <person name="Lampietro C."/>
            <person name="Lopez Roques C."/>
            <person name="Donnadieu C."/>
            <person name="Braasch I."/>
            <person name="Desvignes T."/>
            <person name="Postlethwait J."/>
            <person name="Bobe J."/>
            <person name="Guiguen Y."/>
            <person name="Dirks R."/>
        </authorList>
    </citation>
    <scope>NUCLEOTIDE SEQUENCE</scope>
    <source>
        <strain evidence="10">Tag_6206</strain>
        <tissue evidence="10">Liver</tissue>
    </source>
</reference>
<evidence type="ECO:0000313" key="10">
    <source>
        <dbReference type="EMBL" id="KAG5855320.1"/>
    </source>
</evidence>
<feature type="compositionally biased region" description="Low complexity" evidence="7">
    <location>
        <begin position="878"/>
        <end position="888"/>
    </location>
</feature>
<feature type="region of interest" description="Disordered" evidence="7">
    <location>
        <begin position="1"/>
        <end position="25"/>
    </location>
</feature>
<comment type="caution">
    <text evidence="10">The sequence shown here is derived from an EMBL/GenBank/DDBJ whole genome shotgun (WGS) entry which is preliminary data.</text>
</comment>
<dbReference type="InterPro" id="IPR013087">
    <property type="entry name" value="Znf_C2H2_type"/>
</dbReference>
<dbReference type="InterPro" id="IPR034790">
    <property type="entry name" value="RBM20_RRM"/>
</dbReference>
<evidence type="ECO:0000256" key="2">
    <source>
        <dbReference type="ARBA" id="ARBA00022723"/>
    </source>
</evidence>
<dbReference type="Proteomes" id="UP001044222">
    <property type="component" value="Unassembled WGS sequence"/>
</dbReference>
<evidence type="ECO:0000259" key="9">
    <source>
        <dbReference type="PROSITE" id="PS50171"/>
    </source>
</evidence>
<feature type="domain" description="Matrin-type" evidence="9">
    <location>
        <begin position="1014"/>
        <end position="1045"/>
    </location>
</feature>
<dbReference type="SMART" id="SM00360">
    <property type="entry name" value="RRM"/>
    <property type="match status" value="1"/>
</dbReference>
<dbReference type="InterPro" id="IPR036236">
    <property type="entry name" value="Znf_C2H2_sf"/>
</dbReference>
<dbReference type="InterPro" id="IPR003604">
    <property type="entry name" value="Matrin/U1-like-C_Znf_C2H2"/>
</dbReference>
<feature type="compositionally biased region" description="Polar residues" evidence="7">
    <location>
        <begin position="227"/>
        <end position="242"/>
    </location>
</feature>
<accession>A0A9D3MV71</accession>
<dbReference type="InterPro" id="IPR012677">
    <property type="entry name" value="Nucleotide-bd_a/b_plait_sf"/>
</dbReference>
<dbReference type="PANTHER" id="PTHR15592">
    <property type="entry name" value="MATRIN 3/NUCLEAR PROTEIN 220-RELATED"/>
    <property type="match status" value="1"/>
</dbReference>
<dbReference type="SMART" id="SM00355">
    <property type="entry name" value="ZnF_C2H2"/>
    <property type="match status" value="2"/>
</dbReference>
<feature type="compositionally biased region" description="Basic and acidic residues" evidence="7">
    <location>
        <begin position="669"/>
        <end position="730"/>
    </location>
</feature>
<feature type="region of interest" description="Disordered" evidence="7">
    <location>
        <begin position="139"/>
        <end position="280"/>
    </location>
</feature>
<feature type="compositionally biased region" description="Basic and acidic residues" evidence="7">
    <location>
        <begin position="847"/>
        <end position="863"/>
    </location>
</feature>
<dbReference type="EMBL" id="JAFIRN010000002">
    <property type="protein sequence ID" value="KAG5855320.1"/>
    <property type="molecule type" value="Genomic_DNA"/>
</dbReference>
<dbReference type="CDD" id="cd12685">
    <property type="entry name" value="RRM_RBM20"/>
    <property type="match status" value="1"/>
</dbReference>
<evidence type="ECO:0000256" key="3">
    <source>
        <dbReference type="ARBA" id="ARBA00022771"/>
    </source>
</evidence>
<sequence length="1068" mass="116413">MADRGWVSTQSPHGKKLLRTERGGQQPLVLTPASLQLAHLQAQLTLHRLKLAQTAASGGSAAAATVLNQVLSNVAMSQPFFNQLRAPALIGAAHGQAGGPQLGPGFPASALAFPPQSSALGPLVGGGFGSHNPNPGGMRLNCYGGGLPQPPGQQASEYGKKAGAPFPSACQRGSEGPRPPSAAPADGGNQGGFQRDFFGPDGQGQPPAFAGEQKSSPFPSGGHKDQQWQGFSQAGQLDTNANAGAGWAPGRQPAFHMRPELYNPEEPTPDPKFSSGAGATGAQGFEAYQLQPGEDPFSGCPVPLQPHQLNDFHAVTPAHLPHQCTICDKKVYNLKDWDQHVKGKLHLQNCMLYYEGTSAGSANFPESSQGCLNASLNSSMVYSSPANQDISSENNSPYLQAAPMMPHPLTGMGFTLPLSGLKFPLRKPGPGRVVHICNLPEGSCTENDVINLGLPFGKVTNYILMRSTHQAFLEMAYVEAAQAMVKYYQLNPATINEQKLLIRMSKRYKELQLKKPGKDVESIIQDINSQRERHEKQEIDCYPPERVRSRSPVSRSLSPRSHSPSFTSCSSAHSPPGPCRAERSNGLGPRHPSWDWSSHAWQDERDEACWRNGDGDQPGGRPPEWRKAYFQPTDRASPRTTEERAEGQRGGRDRYTRSSPQAPPFQPYRSKEEDFYKQEPPYRPDKPSRQAYQRHEVKGKKRDTPENHRSRHSEPPEDSTDHRAAEDRKQTSPAGVKGKTPSRKQEVEKVRVLQGEEAEEKQNKDKSRSPLGSCENVEPTEFEEGKNNEAERWDSGEETEGEIWYPGNMEELVTVDEVGEEEEDAIIEPDLPTERQEEPGETTASQDPKKDHVRNEGTNREGCADAPPAPRKKANDVSSSAGSEGLAGAERRSGTDLGAFAAHAFQAVATDTPLSQLPLEGLSNHRDACGGSKPTDAVADCKTGSLTLIANEALSKDENQGERKDVHGTLLRQSPRQLGVAVITAYSPSWEQEKVFNENGIPLGVEFIVPRSGFYCKLCGLFYTSEEKAKTTHCRSKVHYRNLQKYLSHLAEESMNKQSLLTGPASTE</sequence>
<proteinExistence type="predicted"/>
<dbReference type="GO" id="GO:0005634">
    <property type="term" value="C:nucleus"/>
    <property type="evidence" value="ECO:0007669"/>
    <property type="project" value="UniProtKB-SubCell"/>
</dbReference>
<evidence type="ECO:0008006" key="12">
    <source>
        <dbReference type="Google" id="ProtNLM"/>
    </source>
</evidence>
<comment type="subcellular location">
    <subcellularLocation>
        <location evidence="1">Nucleus</location>
    </subcellularLocation>
</comment>
<dbReference type="SUPFAM" id="SSF57667">
    <property type="entry name" value="beta-beta-alpha zinc fingers"/>
    <property type="match status" value="1"/>
</dbReference>
<dbReference type="GO" id="GO:0003723">
    <property type="term" value="F:RNA binding"/>
    <property type="evidence" value="ECO:0007669"/>
    <property type="project" value="UniProtKB-UniRule"/>
</dbReference>